<proteinExistence type="predicted"/>
<organism evidence="1 2">
    <name type="scientific">Trifolium pratense</name>
    <name type="common">Red clover</name>
    <dbReference type="NCBI Taxonomy" id="57577"/>
    <lineage>
        <taxon>Eukaryota</taxon>
        <taxon>Viridiplantae</taxon>
        <taxon>Streptophyta</taxon>
        <taxon>Embryophyta</taxon>
        <taxon>Tracheophyta</taxon>
        <taxon>Spermatophyta</taxon>
        <taxon>Magnoliopsida</taxon>
        <taxon>eudicotyledons</taxon>
        <taxon>Gunneridae</taxon>
        <taxon>Pentapetalae</taxon>
        <taxon>rosids</taxon>
        <taxon>fabids</taxon>
        <taxon>Fabales</taxon>
        <taxon>Fabaceae</taxon>
        <taxon>Papilionoideae</taxon>
        <taxon>50 kb inversion clade</taxon>
        <taxon>NPAAA clade</taxon>
        <taxon>Hologalegina</taxon>
        <taxon>IRL clade</taxon>
        <taxon>Trifolieae</taxon>
        <taxon>Trifolium</taxon>
    </lineage>
</organism>
<evidence type="ECO:0000313" key="1">
    <source>
        <dbReference type="EMBL" id="PNX74777.1"/>
    </source>
</evidence>
<feature type="non-terminal residue" evidence="1">
    <location>
        <position position="1"/>
    </location>
</feature>
<dbReference type="Proteomes" id="UP000236291">
    <property type="component" value="Unassembled WGS sequence"/>
</dbReference>
<gene>
    <name evidence="1" type="ORF">L195_g030704</name>
</gene>
<protein>
    <submittedName>
        <fullName evidence="1">Uncharacterized protein</fullName>
    </submittedName>
</protein>
<sequence>VMDFSASAHVLIADATGVLRQRPR</sequence>
<comment type="caution">
    <text evidence="1">The sequence shown here is derived from an EMBL/GenBank/DDBJ whole genome shotgun (WGS) entry which is preliminary data.</text>
</comment>
<dbReference type="EMBL" id="ASHM01028060">
    <property type="protein sequence ID" value="PNX74777.1"/>
    <property type="molecule type" value="Genomic_DNA"/>
</dbReference>
<dbReference type="AlphaFoldDB" id="A0A2K3L8B5"/>
<evidence type="ECO:0000313" key="2">
    <source>
        <dbReference type="Proteomes" id="UP000236291"/>
    </source>
</evidence>
<reference evidence="1 2" key="2">
    <citation type="journal article" date="2017" name="Front. Plant Sci.">
        <title>Gene Classification and Mining of Molecular Markers Useful in Red Clover (Trifolium pratense) Breeding.</title>
        <authorList>
            <person name="Istvanek J."/>
            <person name="Dluhosova J."/>
            <person name="Dluhos P."/>
            <person name="Patkova L."/>
            <person name="Nedelnik J."/>
            <person name="Repkova J."/>
        </authorList>
    </citation>
    <scope>NUCLEOTIDE SEQUENCE [LARGE SCALE GENOMIC DNA]</scope>
    <source>
        <strain evidence="2">cv. Tatra</strain>
        <tissue evidence="1">Young leaves</tissue>
    </source>
</reference>
<accession>A0A2K3L8B5</accession>
<name>A0A2K3L8B5_TRIPR</name>
<reference evidence="1 2" key="1">
    <citation type="journal article" date="2014" name="Am. J. Bot.">
        <title>Genome assembly and annotation for red clover (Trifolium pratense; Fabaceae).</title>
        <authorList>
            <person name="Istvanek J."/>
            <person name="Jaros M."/>
            <person name="Krenek A."/>
            <person name="Repkova J."/>
        </authorList>
    </citation>
    <scope>NUCLEOTIDE SEQUENCE [LARGE SCALE GENOMIC DNA]</scope>
    <source>
        <strain evidence="2">cv. Tatra</strain>
        <tissue evidence="1">Young leaves</tissue>
    </source>
</reference>